<protein>
    <recommendedName>
        <fullName evidence="1">Retrotransposon gag domain-containing protein</fullName>
    </recommendedName>
</protein>
<accession>A0A9N7N0N3</accession>
<feature type="domain" description="Retrotransposon gag" evidence="1">
    <location>
        <begin position="155"/>
        <end position="228"/>
    </location>
</feature>
<evidence type="ECO:0000313" key="3">
    <source>
        <dbReference type="Proteomes" id="UP001153555"/>
    </source>
</evidence>
<dbReference type="Proteomes" id="UP001153555">
    <property type="component" value="Unassembled WGS sequence"/>
</dbReference>
<gene>
    <name evidence="2" type="ORF">SHERM_21162</name>
</gene>
<dbReference type="AlphaFoldDB" id="A0A9N7N0N3"/>
<proteinExistence type="predicted"/>
<reference evidence="2" key="1">
    <citation type="submission" date="2019-12" db="EMBL/GenBank/DDBJ databases">
        <authorList>
            <person name="Scholes J."/>
        </authorList>
    </citation>
    <scope>NUCLEOTIDE SEQUENCE</scope>
</reference>
<feature type="non-terminal residue" evidence="2">
    <location>
        <position position="230"/>
    </location>
</feature>
<comment type="caution">
    <text evidence="2">The sequence shown here is derived from an EMBL/GenBank/DDBJ whole genome shotgun (WGS) entry which is preliminary data.</text>
</comment>
<evidence type="ECO:0000259" key="1">
    <source>
        <dbReference type="Pfam" id="PF03732"/>
    </source>
</evidence>
<feature type="non-terminal residue" evidence="2">
    <location>
        <position position="1"/>
    </location>
</feature>
<evidence type="ECO:0000313" key="2">
    <source>
        <dbReference type="EMBL" id="CAA0824191.1"/>
    </source>
</evidence>
<name>A0A9N7N0N3_STRHE</name>
<dbReference type="EMBL" id="CACSLK010024742">
    <property type="protein sequence ID" value="CAA0824191.1"/>
    <property type="molecule type" value="Genomic_DNA"/>
</dbReference>
<dbReference type="Pfam" id="PF03732">
    <property type="entry name" value="Retrotrans_gag"/>
    <property type="match status" value="1"/>
</dbReference>
<dbReference type="InterPro" id="IPR005162">
    <property type="entry name" value="Retrotrans_gag_dom"/>
</dbReference>
<organism evidence="2 3">
    <name type="scientific">Striga hermonthica</name>
    <name type="common">Purple witchweed</name>
    <name type="synonym">Buchnera hermonthica</name>
    <dbReference type="NCBI Taxonomy" id="68872"/>
    <lineage>
        <taxon>Eukaryota</taxon>
        <taxon>Viridiplantae</taxon>
        <taxon>Streptophyta</taxon>
        <taxon>Embryophyta</taxon>
        <taxon>Tracheophyta</taxon>
        <taxon>Spermatophyta</taxon>
        <taxon>Magnoliopsida</taxon>
        <taxon>eudicotyledons</taxon>
        <taxon>Gunneridae</taxon>
        <taxon>Pentapetalae</taxon>
        <taxon>asterids</taxon>
        <taxon>lamiids</taxon>
        <taxon>Lamiales</taxon>
        <taxon>Orobanchaceae</taxon>
        <taxon>Buchnereae</taxon>
        <taxon>Striga</taxon>
    </lineage>
</organism>
<keyword evidence="3" id="KW-1185">Reference proteome</keyword>
<sequence>RGIPCRKGKSPFLESCMLKCFRTVSTYVDWDRHHFLFSRSQMTLILRTCPTSPKSFISNCLDNYTFTSDNIFTLFPMRRISSTYSTRNTTTFPSLFLEPDHPVLPQATVVAQFCDYHAEKFSGQGDPRIVDEWIQGLELIFEVMDCPDRYRVICAQLQLTGDAGLWWNAYWSMRPGEKEGCTWDRLKELIREKYYPTYYRAEIERQFVLLKQGTRSVDEYEREFTRIVAF</sequence>